<accession>A0ABQ7E5P7</accession>
<dbReference type="EMBL" id="QGKV02000299">
    <property type="protein sequence ID" value="KAF3591971.1"/>
    <property type="molecule type" value="Genomic_DNA"/>
</dbReference>
<keyword evidence="2" id="KW-1185">Reference proteome</keyword>
<proteinExistence type="predicted"/>
<evidence type="ECO:0000313" key="2">
    <source>
        <dbReference type="Proteomes" id="UP000266723"/>
    </source>
</evidence>
<evidence type="ECO:0000313" key="1">
    <source>
        <dbReference type="EMBL" id="KAF3591971.1"/>
    </source>
</evidence>
<protein>
    <submittedName>
        <fullName evidence="1">Uncharacterized protein</fullName>
    </submittedName>
</protein>
<gene>
    <name evidence="1" type="ORF">DY000_02022566</name>
</gene>
<reference evidence="1 2" key="1">
    <citation type="journal article" date="2020" name="BMC Genomics">
        <title>Intraspecific diversification of the crop wild relative Brassica cretica Lam. using demographic model selection.</title>
        <authorList>
            <person name="Kioukis A."/>
            <person name="Michalopoulou V.A."/>
            <person name="Briers L."/>
            <person name="Pirintsos S."/>
            <person name="Studholme D.J."/>
            <person name="Pavlidis P."/>
            <person name="Sarris P.F."/>
        </authorList>
    </citation>
    <scope>NUCLEOTIDE SEQUENCE [LARGE SCALE GENOMIC DNA]</scope>
    <source>
        <strain evidence="2">cv. PFS-1207/04</strain>
    </source>
</reference>
<sequence>MNKIICYSLKIHIKFLFRPSSSPVRVTNPSHRLFPTLAGLDTDYTPDIEADPSRQGFYGVKLHCLNLFLLVTPRSIVQECGFVSLTCYYITAASPSHYAVSSIDDSSQSLICGTPNLFVAETTVQKCRLARSTSYYATAALPSHYAVSNIDTVYVFIESSLGIETLVRQIHVLTVFRSVNNEMSATTHDFAVALSRVSLVSPPPFYMTRSPSFKTTTIVPQAVVTSFTFQLEKASSFSWRTFRVQPATAPGPRRLFCFIHVDLFPLDMFPDPDGLRLT</sequence>
<organism evidence="1 2">
    <name type="scientific">Brassica cretica</name>
    <name type="common">Mustard</name>
    <dbReference type="NCBI Taxonomy" id="69181"/>
    <lineage>
        <taxon>Eukaryota</taxon>
        <taxon>Viridiplantae</taxon>
        <taxon>Streptophyta</taxon>
        <taxon>Embryophyta</taxon>
        <taxon>Tracheophyta</taxon>
        <taxon>Spermatophyta</taxon>
        <taxon>Magnoliopsida</taxon>
        <taxon>eudicotyledons</taxon>
        <taxon>Gunneridae</taxon>
        <taxon>Pentapetalae</taxon>
        <taxon>rosids</taxon>
        <taxon>malvids</taxon>
        <taxon>Brassicales</taxon>
        <taxon>Brassicaceae</taxon>
        <taxon>Brassiceae</taxon>
        <taxon>Brassica</taxon>
    </lineage>
</organism>
<name>A0ABQ7E5P7_BRACR</name>
<comment type="caution">
    <text evidence="1">The sequence shown here is derived from an EMBL/GenBank/DDBJ whole genome shotgun (WGS) entry which is preliminary data.</text>
</comment>
<dbReference type="Proteomes" id="UP000266723">
    <property type="component" value="Unassembled WGS sequence"/>
</dbReference>